<evidence type="ECO:0000256" key="1">
    <source>
        <dbReference type="ARBA" id="ARBA00008645"/>
    </source>
</evidence>
<dbReference type="InterPro" id="IPR029058">
    <property type="entry name" value="AB_hydrolase_fold"/>
</dbReference>
<proteinExistence type="inferred from homology"/>
<dbReference type="PANTHER" id="PTHR43039">
    <property type="entry name" value="ESTERASE-RELATED"/>
    <property type="match status" value="1"/>
</dbReference>
<protein>
    <submittedName>
        <fullName evidence="3">Alpha/beta hydrolase</fullName>
    </submittedName>
</protein>
<organism evidence="3 4">
    <name type="scientific">Arcicella gelida</name>
    <dbReference type="NCBI Taxonomy" id="2984195"/>
    <lineage>
        <taxon>Bacteria</taxon>
        <taxon>Pseudomonadati</taxon>
        <taxon>Bacteroidota</taxon>
        <taxon>Cytophagia</taxon>
        <taxon>Cytophagales</taxon>
        <taxon>Flectobacillaceae</taxon>
        <taxon>Arcicella</taxon>
    </lineage>
</organism>
<evidence type="ECO:0000259" key="2">
    <source>
        <dbReference type="Pfam" id="PF00561"/>
    </source>
</evidence>
<dbReference type="EMBL" id="JAYGIL010000041">
    <property type="protein sequence ID" value="MEA5405697.1"/>
    <property type="molecule type" value="Genomic_DNA"/>
</dbReference>
<gene>
    <name evidence="3" type="ORF">VB776_22350</name>
</gene>
<dbReference type="PRINTS" id="PR00111">
    <property type="entry name" value="ABHYDROLASE"/>
</dbReference>
<dbReference type="GO" id="GO:0016787">
    <property type="term" value="F:hydrolase activity"/>
    <property type="evidence" value="ECO:0007669"/>
    <property type="project" value="UniProtKB-KW"/>
</dbReference>
<dbReference type="SUPFAM" id="SSF53474">
    <property type="entry name" value="alpha/beta-Hydrolases"/>
    <property type="match status" value="1"/>
</dbReference>
<evidence type="ECO:0000313" key="4">
    <source>
        <dbReference type="Proteomes" id="UP001303899"/>
    </source>
</evidence>
<keyword evidence="4" id="KW-1185">Reference proteome</keyword>
<keyword evidence="3" id="KW-0378">Hydrolase</keyword>
<sequence>MMNSAKKNNVRLVGKLDGPTIIFAHGFGTDQSAWAKVSEAFLADYRVILFDNVGGGASDPEAFSPNKYDSLEAYVDDLIDICTDYEVQNAIMVGHSVSGMISLLTAIKRPEFFSKLILVGASPRYLNDVDYVGGFEQQDLDALFDTMANNYFAWVSGFSAAAMANPENPHLAENFAASLNAIRPDIAQSVARVIFQSDYRSELTKLDKPTLLIQAKEDIAVPLDVAEYLNKHIANSKLEVVNAYGHFPHMSAPNEIINSLQNFI</sequence>
<evidence type="ECO:0000313" key="3">
    <source>
        <dbReference type="EMBL" id="MEA5405697.1"/>
    </source>
</evidence>
<comment type="similarity">
    <text evidence="1">Belongs to the AB hydrolase superfamily.</text>
</comment>
<feature type="domain" description="AB hydrolase-1" evidence="2">
    <location>
        <begin position="19"/>
        <end position="253"/>
    </location>
</feature>
<dbReference type="RefSeq" id="WP_323699099.1">
    <property type="nucleotide sequence ID" value="NZ_JAYGIL010000041.1"/>
</dbReference>
<dbReference type="InterPro" id="IPR000073">
    <property type="entry name" value="AB_hydrolase_1"/>
</dbReference>
<dbReference type="Proteomes" id="UP001303899">
    <property type="component" value="Unassembled WGS sequence"/>
</dbReference>
<reference evidence="3 4" key="1">
    <citation type="submission" date="2023-12" db="EMBL/GenBank/DDBJ databases">
        <title>Novel species of the genus Arcicella isolated from rivers.</title>
        <authorList>
            <person name="Lu H."/>
        </authorList>
    </citation>
    <scope>NUCLEOTIDE SEQUENCE [LARGE SCALE GENOMIC DNA]</scope>
    <source>
        <strain evidence="3 4">DC2W</strain>
    </source>
</reference>
<dbReference type="Gene3D" id="3.40.50.1820">
    <property type="entry name" value="alpha/beta hydrolase"/>
    <property type="match status" value="1"/>
</dbReference>
<name>A0ABU5SB29_9BACT</name>
<accession>A0ABU5SB29</accession>
<comment type="caution">
    <text evidence="3">The sequence shown here is derived from an EMBL/GenBank/DDBJ whole genome shotgun (WGS) entry which is preliminary data.</text>
</comment>
<dbReference type="Pfam" id="PF00561">
    <property type="entry name" value="Abhydrolase_1"/>
    <property type="match status" value="1"/>
</dbReference>